<evidence type="ECO:0000256" key="5">
    <source>
        <dbReference type="ARBA" id="ARBA00023010"/>
    </source>
</evidence>
<comment type="subcellular location">
    <subcellularLocation>
        <location evidence="1">Nucleus</location>
        <location evidence="1">Nuclear pore complex</location>
    </subcellularLocation>
</comment>
<reference evidence="10 11" key="2">
    <citation type="journal article" date="2012" name="Open Biol.">
        <title>Characteristics of nucleosomes and linker DNA regions on the genome of the basidiomycete Mixia osmundae revealed by mono- and dinucleosome mapping.</title>
        <authorList>
            <person name="Nishida H."/>
            <person name="Kondo S."/>
            <person name="Matsumoto T."/>
            <person name="Suzuki Y."/>
            <person name="Yoshikawa H."/>
            <person name="Taylor T.D."/>
            <person name="Sugiyama J."/>
        </authorList>
    </citation>
    <scope>NUCLEOTIDE SEQUENCE [LARGE SCALE GENOMIC DNA]</scope>
    <source>
        <strain evidence="11">CBS 9802 / IAM 14324 / JCM 22182 / KY 12970</strain>
    </source>
</reference>
<feature type="domain" description="RanBD1" evidence="9">
    <location>
        <begin position="426"/>
        <end position="494"/>
    </location>
</feature>
<protein>
    <recommendedName>
        <fullName evidence="9">RanBD1 domain-containing protein</fullName>
    </recommendedName>
</protein>
<gene>
    <name evidence="10" type="primary">Mo05787</name>
    <name evidence="10" type="ORF">E5Q_05787</name>
</gene>
<dbReference type="Proteomes" id="UP000009131">
    <property type="component" value="Unassembled WGS sequence"/>
</dbReference>
<feature type="region of interest" description="Disordered" evidence="8">
    <location>
        <begin position="1"/>
        <end position="66"/>
    </location>
</feature>
<dbReference type="GO" id="GO:0005643">
    <property type="term" value="C:nuclear pore"/>
    <property type="evidence" value="ECO:0007669"/>
    <property type="project" value="UniProtKB-SubCell"/>
</dbReference>
<feature type="compositionally biased region" description="Low complexity" evidence="8">
    <location>
        <begin position="347"/>
        <end position="366"/>
    </location>
</feature>
<proteinExistence type="predicted"/>
<evidence type="ECO:0000256" key="3">
    <source>
        <dbReference type="ARBA" id="ARBA00022816"/>
    </source>
</evidence>
<keyword evidence="2" id="KW-0813">Transport</keyword>
<keyword evidence="7" id="KW-0539">Nucleus</keyword>
<dbReference type="eggNOG" id="KOG0866">
    <property type="taxonomic scope" value="Eukaryota"/>
</dbReference>
<feature type="compositionally biased region" description="Low complexity" evidence="8">
    <location>
        <begin position="53"/>
        <end position="66"/>
    </location>
</feature>
<keyword evidence="5" id="KW-0811">Translocation</keyword>
<evidence type="ECO:0000313" key="10">
    <source>
        <dbReference type="EMBL" id="GAA99098.1"/>
    </source>
</evidence>
<keyword evidence="6" id="KW-0906">Nuclear pore complex</keyword>
<dbReference type="EMBL" id="BABT02000179">
    <property type="protein sequence ID" value="GAA99098.1"/>
    <property type="molecule type" value="Genomic_DNA"/>
</dbReference>
<dbReference type="PANTHER" id="PTHR38697">
    <property type="entry name" value="NUCLEAR PORE COMPLEX PROTEIN SIMILAR TO S. CEREVISIAE NUP2 (EUROFUNG)"/>
    <property type="match status" value="1"/>
</dbReference>
<dbReference type="FunCoup" id="G7E8D8">
    <property type="interactions" value="105"/>
</dbReference>
<dbReference type="InterPro" id="IPR053074">
    <property type="entry name" value="NPC_Nucleoporin"/>
</dbReference>
<dbReference type="GO" id="GO:0051028">
    <property type="term" value="P:mRNA transport"/>
    <property type="evidence" value="ECO:0007669"/>
    <property type="project" value="UniProtKB-KW"/>
</dbReference>
<dbReference type="InterPro" id="IPR000156">
    <property type="entry name" value="Ran_bind_dom"/>
</dbReference>
<feature type="region of interest" description="Disordered" evidence="8">
    <location>
        <begin position="114"/>
        <end position="281"/>
    </location>
</feature>
<dbReference type="STRING" id="764103.G7E8D8"/>
<dbReference type="Pfam" id="PF00638">
    <property type="entry name" value="Ran_BP1"/>
    <property type="match status" value="1"/>
</dbReference>
<feature type="compositionally biased region" description="Polar residues" evidence="8">
    <location>
        <begin position="313"/>
        <end position="324"/>
    </location>
</feature>
<comment type="caution">
    <text evidence="10">The sequence shown here is derived from an EMBL/GenBank/DDBJ whole genome shotgun (WGS) entry which is preliminary data.</text>
</comment>
<feature type="compositionally biased region" description="Low complexity" evidence="8">
    <location>
        <begin position="239"/>
        <end position="259"/>
    </location>
</feature>
<evidence type="ECO:0000256" key="7">
    <source>
        <dbReference type="ARBA" id="ARBA00023242"/>
    </source>
</evidence>
<evidence type="ECO:0000256" key="1">
    <source>
        <dbReference type="ARBA" id="ARBA00004567"/>
    </source>
</evidence>
<dbReference type="GO" id="GO:0015031">
    <property type="term" value="P:protein transport"/>
    <property type="evidence" value="ECO:0007669"/>
    <property type="project" value="UniProtKB-KW"/>
</dbReference>
<dbReference type="CDD" id="cd13170">
    <property type="entry name" value="RanBD_NUP50"/>
    <property type="match status" value="1"/>
</dbReference>
<evidence type="ECO:0000256" key="6">
    <source>
        <dbReference type="ARBA" id="ARBA00023132"/>
    </source>
</evidence>
<dbReference type="PANTHER" id="PTHR38697:SF1">
    <property type="entry name" value="NUCLEAR PORE COMPLEX PROTEIN SIMILAR TO S. CEREVISIAE NUP2 (EUROFUNG)"/>
    <property type="match status" value="1"/>
</dbReference>
<feature type="compositionally biased region" description="Acidic residues" evidence="8">
    <location>
        <begin position="17"/>
        <end position="26"/>
    </location>
</feature>
<dbReference type="InterPro" id="IPR015007">
    <property type="entry name" value="NUP2/50/61"/>
</dbReference>
<dbReference type="SUPFAM" id="SSF50729">
    <property type="entry name" value="PH domain-like"/>
    <property type="match status" value="1"/>
</dbReference>
<keyword evidence="3" id="KW-0509">mRNA transport</keyword>
<dbReference type="Pfam" id="PF08911">
    <property type="entry name" value="NUP50"/>
    <property type="match status" value="1"/>
</dbReference>
<evidence type="ECO:0000256" key="2">
    <source>
        <dbReference type="ARBA" id="ARBA00022448"/>
    </source>
</evidence>
<dbReference type="HOGENOM" id="CLU_526842_0_0_1"/>
<feature type="compositionally biased region" description="Low complexity" evidence="8">
    <location>
        <begin position="206"/>
        <end position="225"/>
    </location>
</feature>
<dbReference type="AlphaFoldDB" id="G7E8D8"/>
<dbReference type="InParanoid" id="G7E8D8"/>
<evidence type="ECO:0000259" key="9">
    <source>
        <dbReference type="PROSITE" id="PS50196"/>
    </source>
</evidence>
<reference evidence="10 11" key="1">
    <citation type="journal article" date="2011" name="J. Gen. Appl. Microbiol.">
        <title>Draft genome sequencing of the enigmatic basidiomycete Mixia osmundae.</title>
        <authorList>
            <person name="Nishida H."/>
            <person name="Nagatsuka Y."/>
            <person name="Sugiyama J."/>
        </authorList>
    </citation>
    <scope>NUCLEOTIDE SEQUENCE [LARGE SCALE GENOMIC DNA]</scope>
    <source>
        <strain evidence="11">CBS 9802 / IAM 14324 / JCM 22182 / KY 12970</strain>
    </source>
</reference>
<name>G7E8D8_MIXOS</name>
<feature type="region of interest" description="Disordered" evidence="8">
    <location>
        <begin position="396"/>
        <end position="433"/>
    </location>
</feature>
<evidence type="ECO:0000256" key="8">
    <source>
        <dbReference type="SAM" id="MobiDB-lite"/>
    </source>
</evidence>
<feature type="compositionally biased region" description="Low complexity" evidence="8">
    <location>
        <begin position="145"/>
        <end position="164"/>
    </location>
</feature>
<keyword evidence="11" id="KW-1185">Reference proteome</keyword>
<keyword evidence="4" id="KW-0653">Protein transport</keyword>
<evidence type="ECO:0000256" key="4">
    <source>
        <dbReference type="ARBA" id="ARBA00022927"/>
    </source>
</evidence>
<dbReference type="Gene3D" id="2.30.29.30">
    <property type="entry name" value="Pleckstrin-homology domain (PH domain)/Phosphotyrosine-binding domain (PTB)"/>
    <property type="match status" value="1"/>
</dbReference>
<dbReference type="OrthoDB" id="185618at2759"/>
<feature type="compositionally biased region" description="Basic and acidic residues" evidence="8">
    <location>
        <begin position="196"/>
        <end position="205"/>
    </location>
</feature>
<accession>G7E8D8</accession>
<evidence type="ECO:0000313" key="11">
    <source>
        <dbReference type="Proteomes" id="UP000009131"/>
    </source>
</evidence>
<sequence length="537" mass="56478">MAKRGAENYLTDRNWDRDDDEDEQEDSREAPPQVLSARKFKELPSRARKITPAAAAASNNAKTSNEAENMYQWCLHQRSLNASYRQQLEKQLSSSPFADLSDWLSSTARSYSKRRRQIDAEYTEAAEKSRTYDTNKVKANEINPSSAKSGSPASFSAANTSSTADKPSQDEQPAPAEPVSDKPAFKWPSSTLLKDPFADMYDKPKSAQSDKPAAPASAPPKVAGPFTFIQPGTAKPQEPVRTPVTSAVTSASSKSEVTKPATVSAESKPAQAPEAHVTASAPAPKPFAGFSFGTASSFGSATPPSASAKPLTSGFSFGAATSATPPKPSVGFGFGAAAHSTASPFGAPTTSPFGATSASTTSAAAPAASPFAFGTSGPFSNTKGLPAKIEIYDPSKAAASESEKASEDDGTPDPEATKNSLTSGGAGEENEETLSEIRAKLFVTQNGEASPFGGVTVLKLKKNTTTDKCRILGRSDTNGRVVLNFSLHKNLEIKVAPKEISFIGFNDQGDLTSFRGRIKPGAADEFAQAVKESVDHL</sequence>
<dbReference type="PROSITE" id="PS50196">
    <property type="entry name" value="RANBD1"/>
    <property type="match status" value="1"/>
</dbReference>
<feature type="region of interest" description="Disordered" evidence="8">
    <location>
        <begin position="298"/>
        <end position="366"/>
    </location>
</feature>
<dbReference type="SMART" id="SM00160">
    <property type="entry name" value="RanBD"/>
    <property type="match status" value="1"/>
</dbReference>
<dbReference type="InterPro" id="IPR011993">
    <property type="entry name" value="PH-like_dom_sf"/>
</dbReference>
<organism evidence="10 11">
    <name type="scientific">Mixia osmundae (strain CBS 9802 / IAM 14324 / JCM 22182 / KY 12970)</name>
    <dbReference type="NCBI Taxonomy" id="764103"/>
    <lineage>
        <taxon>Eukaryota</taxon>
        <taxon>Fungi</taxon>
        <taxon>Dikarya</taxon>
        <taxon>Basidiomycota</taxon>
        <taxon>Pucciniomycotina</taxon>
        <taxon>Mixiomycetes</taxon>
        <taxon>Mixiales</taxon>
        <taxon>Mixiaceae</taxon>
        <taxon>Mixia</taxon>
    </lineage>
</organism>
<feature type="compositionally biased region" description="Basic and acidic residues" evidence="8">
    <location>
        <begin position="125"/>
        <end position="139"/>
    </location>
</feature>